<dbReference type="Proteomes" id="UP001164746">
    <property type="component" value="Chromosome 6"/>
</dbReference>
<protein>
    <submittedName>
        <fullName evidence="2">Uncharacterized protein</fullName>
    </submittedName>
</protein>
<dbReference type="Pfam" id="PF00653">
    <property type="entry name" value="BIR"/>
    <property type="match status" value="1"/>
</dbReference>
<dbReference type="SUPFAM" id="SSF57924">
    <property type="entry name" value="Inhibitor of apoptosis (IAP) repeat"/>
    <property type="match status" value="1"/>
</dbReference>
<accession>A0ABY7EKK0</accession>
<feature type="compositionally biased region" description="Polar residues" evidence="1">
    <location>
        <begin position="177"/>
        <end position="186"/>
    </location>
</feature>
<sequence>GNGNDIVLARNGFYHHPEDGPNSTRCFACGFRYNEWEMFDNVHSQRSPNCHLLHCNIGEGTRRNISIGTDDVPRRRPAQQQTAVTSEPTGRNVQDSEPARSTSSSSAAAAATSDASYVSSVAATSPLTSTISSAGSFIDSHLPSQSRNPIASSLTRVSGLGNFGRPVPTTTQPVTVASSAKPQSQFSAPSSTALTIISPASAGGGIATSLASVHISTGEGSQHSGFTSMQPTSDPKNTDRIYLLNPTTLILYLETILHQLCLVVDQSGQVL</sequence>
<feature type="compositionally biased region" description="Polar residues" evidence="1">
    <location>
        <begin position="78"/>
        <end position="95"/>
    </location>
</feature>
<proteinExistence type="predicted"/>
<organism evidence="2 3">
    <name type="scientific">Mya arenaria</name>
    <name type="common">Soft-shell clam</name>
    <dbReference type="NCBI Taxonomy" id="6604"/>
    <lineage>
        <taxon>Eukaryota</taxon>
        <taxon>Metazoa</taxon>
        <taxon>Spiralia</taxon>
        <taxon>Lophotrochozoa</taxon>
        <taxon>Mollusca</taxon>
        <taxon>Bivalvia</taxon>
        <taxon>Autobranchia</taxon>
        <taxon>Heteroconchia</taxon>
        <taxon>Euheterodonta</taxon>
        <taxon>Imparidentia</taxon>
        <taxon>Neoheterodontei</taxon>
        <taxon>Myida</taxon>
        <taxon>Myoidea</taxon>
        <taxon>Myidae</taxon>
        <taxon>Mya</taxon>
    </lineage>
</organism>
<name>A0ABY7EKK0_MYAAR</name>
<keyword evidence="3" id="KW-1185">Reference proteome</keyword>
<feature type="region of interest" description="Disordered" evidence="1">
    <location>
        <begin position="63"/>
        <end position="107"/>
    </location>
</feature>
<dbReference type="PROSITE" id="PS50143">
    <property type="entry name" value="BIR_REPEAT_2"/>
    <property type="match status" value="1"/>
</dbReference>
<feature type="region of interest" description="Disordered" evidence="1">
    <location>
        <begin position="161"/>
        <end position="186"/>
    </location>
</feature>
<evidence type="ECO:0000256" key="1">
    <source>
        <dbReference type="SAM" id="MobiDB-lite"/>
    </source>
</evidence>
<dbReference type="InterPro" id="IPR001370">
    <property type="entry name" value="BIR_rpt"/>
</dbReference>
<evidence type="ECO:0000313" key="3">
    <source>
        <dbReference type="Proteomes" id="UP001164746"/>
    </source>
</evidence>
<reference evidence="2" key="1">
    <citation type="submission" date="2022-11" db="EMBL/GenBank/DDBJ databases">
        <title>Centuries of genome instability and evolution in soft-shell clam transmissible cancer (bioRxiv).</title>
        <authorList>
            <person name="Hart S.F.M."/>
            <person name="Yonemitsu M.A."/>
            <person name="Giersch R.M."/>
            <person name="Beal B.F."/>
            <person name="Arriagada G."/>
            <person name="Davis B.W."/>
            <person name="Ostrander E.A."/>
            <person name="Goff S.P."/>
            <person name="Metzger M.J."/>
        </authorList>
    </citation>
    <scope>NUCLEOTIDE SEQUENCE</scope>
    <source>
        <strain evidence="2">MELC-2E11</strain>
        <tissue evidence="2">Siphon/mantle</tissue>
    </source>
</reference>
<evidence type="ECO:0000313" key="2">
    <source>
        <dbReference type="EMBL" id="WAR09158.1"/>
    </source>
</evidence>
<gene>
    <name evidence="2" type="ORF">MAR_019116</name>
</gene>
<feature type="non-terminal residue" evidence="2">
    <location>
        <position position="1"/>
    </location>
</feature>
<feature type="compositionally biased region" description="Low complexity" evidence="1">
    <location>
        <begin position="166"/>
        <end position="176"/>
    </location>
</feature>
<dbReference type="EMBL" id="CP111017">
    <property type="protein sequence ID" value="WAR09158.1"/>
    <property type="molecule type" value="Genomic_DNA"/>
</dbReference>
<dbReference type="Gene3D" id="1.10.1170.10">
    <property type="entry name" value="Inhibitor Of Apoptosis Protein (2mihbC-IAP-1), Chain A"/>
    <property type="match status" value="1"/>
</dbReference>